<sequence length="499" mass="58625">MYFFDTFIGYDGLSNLHVKALKILDEENEKKLNETLSLLGKLFTKTLRENTLLQDSLSPQQDADTTPIKIYFIDIRKNKTLDNNVLKDSFLTNVFKVRTWLYRIQMNTLFLFKAVLNTLSIQECKLKSIVIFKEVVDMETVMMNVINFLNFLVEEGEVHEIFSGLYHLEKIFLKHDSVYKDKDKCIEFLAASLFYRFKGNELLFKIVMKMITLITNRVDIEFIDICPVKNYAKIYNKDIKSLAPLVLQQCFELLSWTTKIENCDINNQPLEKNQFEELFKITTFKYCTYGNELILQTRTLNSFELKKMFEKENLFEFILNKDKKLTDNSLISILEFILSIVDIKQLIPDNKDTHEDIPFLHSGYTNYFKAFREAIQRPDEITDDDLWEHVYEDLVYAYENGDNGNLGLLLDTKYTNSLKTLTNEFEKFKAKPPPFISAYYPDDVNKTDNLLLINVKSLLSNTDTNDKLDIKGELLKLYPNCTTKIEEFYKSINELFTKK</sequence>
<evidence type="ECO:0000313" key="1">
    <source>
        <dbReference type="EMBL" id="OBA28067.1"/>
    </source>
</evidence>
<reference evidence="2" key="1">
    <citation type="journal article" date="2016" name="Proc. Natl. Acad. Sci. U.S.A.">
        <title>Comparative genomics of biotechnologically important yeasts.</title>
        <authorList>
            <person name="Riley R."/>
            <person name="Haridas S."/>
            <person name="Wolfe K.H."/>
            <person name="Lopes M.R."/>
            <person name="Hittinger C.T."/>
            <person name="Goeker M."/>
            <person name="Salamov A.A."/>
            <person name="Wisecaver J.H."/>
            <person name="Long T.M."/>
            <person name="Calvey C.H."/>
            <person name="Aerts A.L."/>
            <person name="Barry K.W."/>
            <person name="Choi C."/>
            <person name="Clum A."/>
            <person name="Coughlan A.Y."/>
            <person name="Deshpande S."/>
            <person name="Douglass A.P."/>
            <person name="Hanson S.J."/>
            <person name="Klenk H.-P."/>
            <person name="LaButti K.M."/>
            <person name="Lapidus A."/>
            <person name="Lindquist E.A."/>
            <person name="Lipzen A.M."/>
            <person name="Meier-Kolthoff J.P."/>
            <person name="Ohm R.A."/>
            <person name="Otillar R.P."/>
            <person name="Pangilinan J.L."/>
            <person name="Peng Y."/>
            <person name="Rokas A."/>
            <person name="Rosa C.A."/>
            <person name="Scheuner C."/>
            <person name="Sibirny A.A."/>
            <person name="Slot J.C."/>
            <person name="Stielow J.B."/>
            <person name="Sun H."/>
            <person name="Kurtzman C.P."/>
            <person name="Blackwell M."/>
            <person name="Grigoriev I.V."/>
            <person name="Jeffries T.W."/>
        </authorList>
    </citation>
    <scope>NUCLEOTIDE SEQUENCE [LARGE SCALE GENOMIC DNA]</scope>
    <source>
        <strain evidence="2">NRRL Y-1626</strain>
    </source>
</reference>
<name>A0A1B7TH43_9ASCO</name>
<dbReference type="Proteomes" id="UP000092321">
    <property type="component" value="Unassembled WGS sequence"/>
</dbReference>
<gene>
    <name evidence="1" type="ORF">HANVADRAFT_104474</name>
</gene>
<dbReference type="AlphaFoldDB" id="A0A1B7TH43"/>
<protein>
    <submittedName>
        <fullName evidence="1">Uncharacterized protein</fullName>
    </submittedName>
</protein>
<evidence type="ECO:0000313" key="2">
    <source>
        <dbReference type="Proteomes" id="UP000092321"/>
    </source>
</evidence>
<keyword evidence="2" id="KW-1185">Reference proteome</keyword>
<proteinExistence type="predicted"/>
<dbReference type="EMBL" id="LXPE01000005">
    <property type="protein sequence ID" value="OBA28067.1"/>
    <property type="molecule type" value="Genomic_DNA"/>
</dbReference>
<organism evidence="1 2">
    <name type="scientific">Hanseniaspora valbyensis NRRL Y-1626</name>
    <dbReference type="NCBI Taxonomy" id="766949"/>
    <lineage>
        <taxon>Eukaryota</taxon>
        <taxon>Fungi</taxon>
        <taxon>Dikarya</taxon>
        <taxon>Ascomycota</taxon>
        <taxon>Saccharomycotina</taxon>
        <taxon>Saccharomycetes</taxon>
        <taxon>Saccharomycodales</taxon>
        <taxon>Saccharomycodaceae</taxon>
        <taxon>Hanseniaspora</taxon>
    </lineage>
</organism>
<accession>A0A1B7TH43</accession>
<comment type="caution">
    <text evidence="1">The sequence shown here is derived from an EMBL/GenBank/DDBJ whole genome shotgun (WGS) entry which is preliminary data.</text>
</comment>